<dbReference type="RefSeq" id="WP_012349400.1">
    <property type="nucleotide sequence ID" value="NC_010525.1"/>
</dbReference>
<dbReference type="GO" id="GO:0016491">
    <property type="term" value="F:oxidoreductase activity"/>
    <property type="evidence" value="ECO:0007669"/>
    <property type="project" value="InterPro"/>
</dbReference>
<proteinExistence type="predicted"/>
<dbReference type="HOGENOM" id="CLU_580908_0_0_2"/>
<gene>
    <name evidence="2" type="ordered locus">Tneu_0020</name>
</gene>
<dbReference type="InterPro" id="IPR023753">
    <property type="entry name" value="FAD/NAD-binding_dom"/>
</dbReference>
<reference evidence="2" key="1">
    <citation type="submission" date="2008-03" db="EMBL/GenBank/DDBJ databases">
        <title>Complete sequence of Thermoproteus neutrophilus V24Sta.</title>
        <authorList>
            <consortium name="US DOE Joint Genome Institute"/>
            <person name="Copeland A."/>
            <person name="Lucas S."/>
            <person name="Lapidus A."/>
            <person name="Glavina del Rio T."/>
            <person name="Dalin E."/>
            <person name="Tice H."/>
            <person name="Bruce D."/>
            <person name="Goodwin L."/>
            <person name="Pitluck S."/>
            <person name="Sims D."/>
            <person name="Brettin T."/>
            <person name="Detter J.C."/>
            <person name="Han C."/>
            <person name="Kuske C.R."/>
            <person name="Schmutz J."/>
            <person name="Larimer F."/>
            <person name="Land M."/>
            <person name="Hauser L."/>
            <person name="Kyrpides N."/>
            <person name="Mikhailova N."/>
            <person name="Biddle J.F."/>
            <person name="Zhang Z."/>
            <person name="Fitz-Gibbon S.T."/>
            <person name="Lowe T.M."/>
            <person name="Saltikov C."/>
            <person name="House C.H."/>
            <person name="Richardson P."/>
        </authorList>
    </citation>
    <scope>NUCLEOTIDE SEQUENCE [LARGE SCALE GENOMIC DNA]</scope>
    <source>
        <strain evidence="2">V24Sta</strain>
    </source>
</reference>
<dbReference type="eggNOG" id="arCOG01300">
    <property type="taxonomic scope" value="Archaea"/>
</dbReference>
<dbReference type="Pfam" id="PF07992">
    <property type="entry name" value="Pyr_redox_2"/>
    <property type="match status" value="1"/>
</dbReference>
<dbReference type="PRINTS" id="PR00411">
    <property type="entry name" value="PNDRDTASEI"/>
</dbReference>
<sequence length="470" mass="51586">MGCRSATTCSPEASREGDLEVDVLVVGGGLGGLAAALELKRYGYSPKVVYVGRLGGHHVLGNAPRYSEDVDVQSIVGRSRELDLVEGFFDGVYVYSGGVRYRARYRHLVLATGGVDVPIAFPGGGGAPQKTAEEVMEAPPSGLKIAVWGTTEWGLRTAITLRRAGNDVVVLDNSAYLRDVKYFEKVKASADFPIATAVNIREYTRGVVKYLAMTEKRKAEVREERVDLLVSAVRMVNPYVPAKLGFRVYYSFELNSLVPRRTNTGELLILDAAGKAVGGSNVYATGHLYGALRESHVVEQARLLAAYIATKDGLESPDRVKDGLDRFLAKLAVEANWLFNLGGRLERGTDGTGRYVEPNVIDVPHWASYWPQKEEVEEDLVVCPCDGTPLGKILEEVKRENRLREVKVTITHEETDLLRQLKVPRLHFGESVCAESVCIPYAAILLGALLAQKPSYFLYGKPAMLYAEMS</sequence>
<dbReference type="KEGG" id="tne:Tneu_0020"/>
<keyword evidence="3" id="KW-1185">Reference proteome</keyword>
<dbReference type="Gene3D" id="3.50.50.60">
    <property type="entry name" value="FAD/NAD(P)-binding domain"/>
    <property type="match status" value="2"/>
</dbReference>
<protein>
    <recommendedName>
        <fullName evidence="1">FAD/NAD(P)-binding domain-containing protein</fullName>
    </recommendedName>
</protein>
<dbReference type="OrthoDB" id="36306at2157"/>
<evidence type="ECO:0000313" key="2">
    <source>
        <dbReference type="EMBL" id="ACB38978.1"/>
    </source>
</evidence>
<accession>B1Y9Q6</accession>
<dbReference type="InterPro" id="IPR036188">
    <property type="entry name" value="FAD/NAD-bd_sf"/>
</dbReference>
<name>B1Y9Q6_PYRNV</name>
<dbReference type="EMBL" id="CP001014">
    <property type="protein sequence ID" value="ACB38978.1"/>
    <property type="molecule type" value="Genomic_DNA"/>
</dbReference>
<evidence type="ECO:0000313" key="3">
    <source>
        <dbReference type="Proteomes" id="UP000001694"/>
    </source>
</evidence>
<dbReference type="PRINTS" id="PR00368">
    <property type="entry name" value="FADPNR"/>
</dbReference>
<dbReference type="SUPFAM" id="SSF51905">
    <property type="entry name" value="FAD/NAD(P)-binding domain"/>
    <property type="match status" value="1"/>
</dbReference>
<organism evidence="2 3">
    <name type="scientific">Pyrobaculum neutrophilum (strain DSM 2338 / JCM 9278 / NBRC 100436 / V24Sta)</name>
    <name type="common">Thermoproteus neutrophilus</name>
    <dbReference type="NCBI Taxonomy" id="444157"/>
    <lineage>
        <taxon>Archaea</taxon>
        <taxon>Thermoproteota</taxon>
        <taxon>Thermoprotei</taxon>
        <taxon>Thermoproteales</taxon>
        <taxon>Thermoproteaceae</taxon>
        <taxon>Pyrobaculum</taxon>
    </lineage>
</organism>
<dbReference type="GeneID" id="6166309"/>
<dbReference type="AlphaFoldDB" id="B1Y9Q6"/>
<evidence type="ECO:0000259" key="1">
    <source>
        <dbReference type="Pfam" id="PF07992"/>
    </source>
</evidence>
<feature type="domain" description="FAD/NAD(P)-binding" evidence="1">
    <location>
        <begin position="22"/>
        <end position="178"/>
    </location>
</feature>
<dbReference type="Proteomes" id="UP000001694">
    <property type="component" value="Chromosome"/>
</dbReference>